<sequence>MNTETMAPSTADTAEARMVALHAAHSRPLLSFLLNLTNGERHAAEDLLQETMIRAWRNLDTVPAEHENARRWLFTVARRVAIDAVRMRKARPAETGNLDMSRLPIGDDTTETVVAADTLRRAVNGLSEAHRTILSELYIEGRSTKETARRLGVPIGTVKSRAHYALRTLKDALLRVA</sequence>
<gene>
    <name evidence="8" type="ORF">Ade02nite_09370</name>
</gene>
<evidence type="ECO:0000256" key="5">
    <source>
        <dbReference type="ARBA" id="ARBA00023163"/>
    </source>
</evidence>
<evidence type="ECO:0000259" key="6">
    <source>
        <dbReference type="Pfam" id="PF04542"/>
    </source>
</evidence>
<dbReference type="InterPro" id="IPR013324">
    <property type="entry name" value="RNA_pol_sigma_r3/r4-like"/>
</dbReference>
<keyword evidence="3" id="KW-0731">Sigma factor</keyword>
<dbReference type="Pfam" id="PF04545">
    <property type="entry name" value="Sigma70_r4"/>
    <property type="match status" value="1"/>
</dbReference>
<feature type="domain" description="RNA polymerase sigma-70 region 2" evidence="6">
    <location>
        <begin position="23"/>
        <end position="89"/>
    </location>
</feature>
<dbReference type="CDD" id="cd06171">
    <property type="entry name" value="Sigma70_r4"/>
    <property type="match status" value="1"/>
</dbReference>
<protein>
    <submittedName>
        <fullName evidence="8">RNA polymerase sigma factor SigL</fullName>
    </submittedName>
</protein>
<comment type="similarity">
    <text evidence="1">Belongs to the sigma-70 factor family. ECF subfamily.</text>
</comment>
<evidence type="ECO:0000256" key="1">
    <source>
        <dbReference type="ARBA" id="ARBA00010641"/>
    </source>
</evidence>
<keyword evidence="2" id="KW-0805">Transcription regulation</keyword>
<dbReference type="RefSeq" id="WP_239168521.1">
    <property type="nucleotide sequence ID" value="NZ_BAAABO010000025.1"/>
</dbReference>
<dbReference type="Proteomes" id="UP000609879">
    <property type="component" value="Unassembled WGS sequence"/>
</dbReference>
<evidence type="ECO:0000259" key="7">
    <source>
        <dbReference type="Pfam" id="PF04545"/>
    </source>
</evidence>
<evidence type="ECO:0000256" key="3">
    <source>
        <dbReference type="ARBA" id="ARBA00023082"/>
    </source>
</evidence>
<feature type="domain" description="RNA polymerase sigma-70 region 4" evidence="7">
    <location>
        <begin position="123"/>
        <end position="170"/>
    </location>
</feature>
<dbReference type="Gene3D" id="1.10.10.10">
    <property type="entry name" value="Winged helix-like DNA-binding domain superfamily/Winged helix DNA-binding domain"/>
    <property type="match status" value="1"/>
</dbReference>
<dbReference type="PANTHER" id="PTHR43133">
    <property type="entry name" value="RNA POLYMERASE ECF-TYPE SIGMA FACTO"/>
    <property type="match status" value="1"/>
</dbReference>
<keyword evidence="4" id="KW-0238">DNA-binding</keyword>
<evidence type="ECO:0000313" key="9">
    <source>
        <dbReference type="Proteomes" id="UP000609879"/>
    </source>
</evidence>
<dbReference type="SUPFAM" id="SSF88946">
    <property type="entry name" value="Sigma2 domain of RNA polymerase sigma factors"/>
    <property type="match status" value="1"/>
</dbReference>
<dbReference type="Pfam" id="PF04542">
    <property type="entry name" value="Sigma70_r2"/>
    <property type="match status" value="1"/>
</dbReference>
<proteinExistence type="inferred from homology"/>
<dbReference type="InterPro" id="IPR036388">
    <property type="entry name" value="WH-like_DNA-bd_sf"/>
</dbReference>
<dbReference type="PANTHER" id="PTHR43133:SF52">
    <property type="entry name" value="ECF RNA POLYMERASE SIGMA FACTOR SIGL"/>
    <property type="match status" value="1"/>
</dbReference>
<dbReference type="InterPro" id="IPR007627">
    <property type="entry name" value="RNA_pol_sigma70_r2"/>
</dbReference>
<dbReference type="Gene3D" id="1.10.1740.10">
    <property type="match status" value="1"/>
</dbReference>
<dbReference type="InterPro" id="IPR007630">
    <property type="entry name" value="RNA_pol_sigma70_r4"/>
</dbReference>
<reference evidence="8 9" key="1">
    <citation type="submission" date="2021-01" db="EMBL/GenBank/DDBJ databases">
        <title>Whole genome shotgun sequence of Actinoplanes deccanensis NBRC 13994.</title>
        <authorList>
            <person name="Komaki H."/>
            <person name="Tamura T."/>
        </authorList>
    </citation>
    <scope>NUCLEOTIDE SEQUENCE [LARGE SCALE GENOMIC DNA]</scope>
    <source>
        <strain evidence="8 9">NBRC 13994</strain>
    </source>
</reference>
<evidence type="ECO:0000256" key="2">
    <source>
        <dbReference type="ARBA" id="ARBA00023015"/>
    </source>
</evidence>
<comment type="caution">
    <text evidence="8">The sequence shown here is derived from an EMBL/GenBank/DDBJ whole genome shotgun (WGS) entry which is preliminary data.</text>
</comment>
<dbReference type="InterPro" id="IPR013325">
    <property type="entry name" value="RNA_pol_sigma_r2"/>
</dbReference>
<evidence type="ECO:0000313" key="8">
    <source>
        <dbReference type="EMBL" id="GID72296.1"/>
    </source>
</evidence>
<name>A0ABQ3XX20_9ACTN</name>
<dbReference type="NCBIfam" id="TIGR02937">
    <property type="entry name" value="sigma70-ECF"/>
    <property type="match status" value="1"/>
</dbReference>
<keyword evidence="9" id="KW-1185">Reference proteome</keyword>
<dbReference type="EMBL" id="BOMI01000013">
    <property type="protein sequence ID" value="GID72296.1"/>
    <property type="molecule type" value="Genomic_DNA"/>
</dbReference>
<keyword evidence="5" id="KW-0804">Transcription</keyword>
<evidence type="ECO:0000256" key="4">
    <source>
        <dbReference type="ARBA" id="ARBA00023125"/>
    </source>
</evidence>
<dbReference type="InterPro" id="IPR039425">
    <property type="entry name" value="RNA_pol_sigma-70-like"/>
</dbReference>
<accession>A0ABQ3XX20</accession>
<dbReference type="SUPFAM" id="SSF88659">
    <property type="entry name" value="Sigma3 and sigma4 domains of RNA polymerase sigma factors"/>
    <property type="match status" value="1"/>
</dbReference>
<organism evidence="8 9">
    <name type="scientific">Paractinoplanes deccanensis</name>
    <dbReference type="NCBI Taxonomy" id="113561"/>
    <lineage>
        <taxon>Bacteria</taxon>
        <taxon>Bacillati</taxon>
        <taxon>Actinomycetota</taxon>
        <taxon>Actinomycetes</taxon>
        <taxon>Micromonosporales</taxon>
        <taxon>Micromonosporaceae</taxon>
        <taxon>Paractinoplanes</taxon>
    </lineage>
</organism>
<dbReference type="InterPro" id="IPR014284">
    <property type="entry name" value="RNA_pol_sigma-70_dom"/>
</dbReference>